<dbReference type="EMBL" id="BARV01027864">
    <property type="protein sequence ID" value="GAI42116.1"/>
    <property type="molecule type" value="Genomic_DNA"/>
</dbReference>
<proteinExistence type="predicted"/>
<accession>X1PHY1</accession>
<gene>
    <name evidence="1" type="ORF">S06H3_44749</name>
</gene>
<protein>
    <submittedName>
        <fullName evidence="1">Uncharacterized protein</fullName>
    </submittedName>
</protein>
<evidence type="ECO:0000313" key="1">
    <source>
        <dbReference type="EMBL" id="GAI42116.1"/>
    </source>
</evidence>
<name>X1PHY1_9ZZZZ</name>
<organism evidence="1">
    <name type="scientific">marine sediment metagenome</name>
    <dbReference type="NCBI Taxonomy" id="412755"/>
    <lineage>
        <taxon>unclassified sequences</taxon>
        <taxon>metagenomes</taxon>
        <taxon>ecological metagenomes</taxon>
    </lineage>
</organism>
<sequence length="127" mass="14015">MKTPNYIKALLKPNGKKPSARRVWGIDLEFVWLPFFTATNAMGDTAIPSDALGCPIRLGYAQDGSVKFGKTGRPQTKVARELSEGVRLIRENFTANLMSYASSVIAEHADAYKEQVKLAQEEGRIQA</sequence>
<feature type="non-terminal residue" evidence="1">
    <location>
        <position position="127"/>
    </location>
</feature>
<dbReference type="AlphaFoldDB" id="X1PHY1"/>
<comment type="caution">
    <text evidence="1">The sequence shown here is derived from an EMBL/GenBank/DDBJ whole genome shotgun (WGS) entry which is preliminary data.</text>
</comment>
<reference evidence="1" key="1">
    <citation type="journal article" date="2014" name="Front. Microbiol.">
        <title>High frequency of phylogenetically diverse reductive dehalogenase-homologous genes in deep subseafloor sedimentary metagenomes.</title>
        <authorList>
            <person name="Kawai M."/>
            <person name="Futagami T."/>
            <person name="Toyoda A."/>
            <person name="Takaki Y."/>
            <person name="Nishi S."/>
            <person name="Hori S."/>
            <person name="Arai W."/>
            <person name="Tsubouchi T."/>
            <person name="Morono Y."/>
            <person name="Uchiyama I."/>
            <person name="Ito T."/>
            <person name="Fujiyama A."/>
            <person name="Inagaki F."/>
            <person name="Takami H."/>
        </authorList>
    </citation>
    <scope>NUCLEOTIDE SEQUENCE</scope>
    <source>
        <strain evidence="1">Expedition CK06-06</strain>
    </source>
</reference>